<dbReference type="EC" id="1.1.1.193" evidence="14"/>
<organism evidence="19 20">
    <name type="scientific">Aerococcus agrisoli</name>
    <dbReference type="NCBI Taxonomy" id="2487350"/>
    <lineage>
        <taxon>Bacteria</taxon>
        <taxon>Bacillati</taxon>
        <taxon>Bacillota</taxon>
        <taxon>Bacilli</taxon>
        <taxon>Lactobacillales</taxon>
        <taxon>Aerococcaceae</taxon>
        <taxon>Aerococcus</taxon>
    </lineage>
</organism>
<keyword evidence="11" id="KW-0511">Multifunctional enzyme</keyword>
<dbReference type="UniPathway" id="UPA00275">
    <property type="reaction ID" value="UER00401"/>
</dbReference>
<reference evidence="19 20" key="1">
    <citation type="submission" date="2018-11" db="EMBL/GenBank/DDBJ databases">
        <title>Aerococcus sp. SJQ22, whole genome shotgun sequence.</title>
        <authorList>
            <person name="Sun L."/>
            <person name="Gao X."/>
            <person name="Chen W."/>
            <person name="Huang K."/>
        </authorList>
    </citation>
    <scope>NUCLEOTIDE SEQUENCE [LARGE SCALE GENOMIC DNA]</scope>
    <source>
        <strain evidence="19 20">SJQ22</strain>
    </source>
</reference>
<comment type="caution">
    <text evidence="19">The sequence shown here is derived from an EMBL/GenBank/DDBJ whole genome shotgun (WGS) entry which is preliminary data.</text>
</comment>
<comment type="similarity">
    <text evidence="4 14">In the N-terminal section; belongs to the cytidine and deoxycytidylate deaminase family.</text>
</comment>
<gene>
    <name evidence="19" type="primary">ribD</name>
    <name evidence="19" type="ORF">EF384_07590</name>
</gene>
<keyword evidence="8 14" id="KW-0862">Zinc</keyword>
<evidence type="ECO:0000256" key="14">
    <source>
        <dbReference type="PIRNR" id="PIRNR006769"/>
    </source>
</evidence>
<dbReference type="PANTHER" id="PTHR38011">
    <property type="entry name" value="DIHYDROFOLATE REDUCTASE FAMILY PROTEIN (AFU_ORTHOLOGUE AFUA_8G06820)"/>
    <property type="match status" value="1"/>
</dbReference>
<comment type="cofactor">
    <cofactor evidence="14 17">
        <name>Zn(2+)</name>
        <dbReference type="ChEBI" id="CHEBI:29105"/>
    </cofactor>
    <text evidence="14 17">Binds 1 zinc ion.</text>
</comment>
<dbReference type="InterPro" id="IPR002125">
    <property type="entry name" value="CMP_dCMP_dom"/>
</dbReference>
<feature type="domain" description="CMP/dCMP-type deaminase" evidence="18">
    <location>
        <begin position="4"/>
        <end position="126"/>
    </location>
</feature>
<feature type="binding site" evidence="16">
    <location>
        <position position="210"/>
    </location>
    <ligand>
        <name>substrate</name>
    </ligand>
</feature>
<evidence type="ECO:0000256" key="17">
    <source>
        <dbReference type="PIRSR" id="PIRSR006769-3"/>
    </source>
</evidence>
<dbReference type="OrthoDB" id="9800865at2"/>
<dbReference type="Gene3D" id="3.40.140.10">
    <property type="entry name" value="Cytidine Deaminase, domain 2"/>
    <property type="match status" value="1"/>
</dbReference>
<sequence>MTNETDEYYMGLALALAKKGRGHVAPNPMVGAVIVKDGHIIGQGYHEQYGQGHAEVNAFRSASEDVTGATIYVTLEPCSHYGKTPPCADLIIEKKVKRVVVGALDPNPLVAGRGIQKIADAGIEVTTGVLADESRQLNEVFMKFITTKQPFVVLKTAMSLDGKIATATGESQWISGEASRKQVHAERGYLTGILVGINTVLKDNPRLTARLPNSKNPTRIVVDSSLRIPFDRHILQDQDEAPTIIVTTDKADPDKIASLTERGIRVIVVASYQARVDLQAAMAELGALNIDSILLEGGAELNYAALAAGIVDKVQFYIAPKLIGGASAPTPVAGAGIAHLADALPITNMRTQMIGEDIFVEGYIKREVV</sequence>
<comment type="function">
    <text evidence="1 14">Converts 2,5-diamino-6-(ribosylamino)-4(3h)-pyrimidinone 5'-phosphate into 5-amino-6-(ribosylamino)-2,4(1h,3h)-pyrimidinedione 5'-phosphate.</text>
</comment>
<feature type="binding site" evidence="17">
    <location>
        <position position="78"/>
    </location>
    <ligand>
        <name>Zn(2+)</name>
        <dbReference type="ChEBI" id="CHEBI:29105"/>
        <note>catalytic</note>
    </ligand>
</feature>
<dbReference type="NCBIfam" id="TIGR00227">
    <property type="entry name" value="ribD_Cterm"/>
    <property type="match status" value="1"/>
</dbReference>
<feature type="binding site" evidence="16">
    <location>
        <position position="199"/>
    </location>
    <ligand>
        <name>NADP(+)</name>
        <dbReference type="ChEBI" id="CHEBI:58349"/>
    </ligand>
</feature>
<comment type="similarity">
    <text evidence="5 14">In the C-terminal section; belongs to the HTP reductase family.</text>
</comment>
<keyword evidence="9 14" id="KW-0521">NADP</keyword>
<dbReference type="GO" id="GO:0008835">
    <property type="term" value="F:diaminohydroxyphosphoribosylaminopyrimidine deaminase activity"/>
    <property type="evidence" value="ECO:0007669"/>
    <property type="project" value="UniProtKB-EC"/>
</dbReference>
<evidence type="ECO:0000256" key="3">
    <source>
        <dbReference type="ARBA" id="ARBA00004910"/>
    </source>
</evidence>
<feature type="binding site" evidence="16">
    <location>
        <position position="207"/>
    </location>
    <ligand>
        <name>substrate</name>
    </ligand>
</feature>
<feature type="binding site" evidence="16">
    <location>
        <position position="171"/>
    </location>
    <ligand>
        <name>substrate</name>
    </ligand>
</feature>
<keyword evidence="7 14" id="KW-0378">Hydrolase</keyword>
<keyword evidence="14" id="KW-0686">Riboflavin biosynthesis</keyword>
<dbReference type="AlphaFoldDB" id="A0A3N4G9E4"/>
<proteinExistence type="inferred from homology"/>
<accession>A0A3N4G9E4</accession>
<dbReference type="EMBL" id="RKMG01000026">
    <property type="protein sequence ID" value="RPA57967.1"/>
    <property type="molecule type" value="Genomic_DNA"/>
</dbReference>
<keyword evidence="20" id="KW-1185">Reference proteome</keyword>
<dbReference type="PIRSF" id="PIRSF006769">
    <property type="entry name" value="RibD"/>
    <property type="match status" value="1"/>
</dbReference>
<dbReference type="InterPro" id="IPR011549">
    <property type="entry name" value="RibD_C"/>
</dbReference>
<protein>
    <recommendedName>
        <fullName evidence="14">Riboflavin biosynthesis protein RibD</fullName>
    </recommendedName>
    <domain>
        <recommendedName>
            <fullName evidence="14">Diaminohydroxyphosphoribosylaminopyrimidine deaminase</fullName>
            <shortName evidence="14">DRAP deaminase</shortName>
            <ecNumber evidence="14">3.5.4.26</ecNumber>
        </recommendedName>
        <alternativeName>
            <fullName evidence="14">Riboflavin-specific deaminase</fullName>
        </alternativeName>
    </domain>
    <domain>
        <recommendedName>
            <fullName evidence="14">5-amino-6-(5-phosphoribosylamino)uracil reductase</fullName>
            <ecNumber evidence="14">1.1.1.193</ecNumber>
        </recommendedName>
        <alternativeName>
            <fullName evidence="14">HTP reductase</fullName>
        </alternativeName>
    </domain>
</protein>
<comment type="catalytic activity">
    <reaction evidence="13 14">
        <text>2,5-diamino-6-hydroxy-4-(5-phosphoribosylamino)-pyrimidine + H2O + H(+) = 5-amino-6-(5-phospho-D-ribosylamino)uracil + NH4(+)</text>
        <dbReference type="Rhea" id="RHEA:21868"/>
        <dbReference type="ChEBI" id="CHEBI:15377"/>
        <dbReference type="ChEBI" id="CHEBI:15378"/>
        <dbReference type="ChEBI" id="CHEBI:28938"/>
        <dbReference type="ChEBI" id="CHEBI:58453"/>
        <dbReference type="ChEBI" id="CHEBI:58614"/>
        <dbReference type="EC" id="3.5.4.26"/>
    </reaction>
</comment>
<dbReference type="Pfam" id="PF00383">
    <property type="entry name" value="dCMP_cyt_deam_1"/>
    <property type="match status" value="1"/>
</dbReference>
<feature type="binding site" evidence="17">
    <location>
        <position position="53"/>
    </location>
    <ligand>
        <name>Zn(2+)</name>
        <dbReference type="ChEBI" id="CHEBI:29105"/>
        <note>catalytic</note>
    </ligand>
</feature>
<dbReference type="SUPFAM" id="SSF53597">
    <property type="entry name" value="Dihydrofolate reductase-like"/>
    <property type="match status" value="1"/>
</dbReference>
<evidence type="ECO:0000256" key="12">
    <source>
        <dbReference type="ARBA" id="ARBA00049861"/>
    </source>
</evidence>
<comment type="catalytic activity">
    <reaction evidence="12 14">
        <text>5-amino-6-(5-phospho-D-ribitylamino)uracil + NADP(+) = 5-amino-6-(5-phospho-D-ribosylamino)uracil + NADPH + H(+)</text>
        <dbReference type="Rhea" id="RHEA:17845"/>
        <dbReference type="ChEBI" id="CHEBI:15378"/>
        <dbReference type="ChEBI" id="CHEBI:57783"/>
        <dbReference type="ChEBI" id="CHEBI:58349"/>
        <dbReference type="ChEBI" id="CHEBI:58421"/>
        <dbReference type="ChEBI" id="CHEBI:58453"/>
        <dbReference type="EC" id="1.1.1.193"/>
    </reaction>
</comment>
<keyword evidence="6 14" id="KW-0479">Metal-binding</keyword>
<dbReference type="CDD" id="cd01284">
    <property type="entry name" value="Riboflavin_deaminase-reductase"/>
    <property type="match status" value="1"/>
</dbReference>
<feature type="binding site" evidence="16">
    <location>
        <position position="203"/>
    </location>
    <ligand>
        <name>substrate</name>
    </ligand>
</feature>
<evidence type="ECO:0000256" key="10">
    <source>
        <dbReference type="ARBA" id="ARBA00023002"/>
    </source>
</evidence>
<evidence type="ECO:0000259" key="18">
    <source>
        <dbReference type="PROSITE" id="PS51747"/>
    </source>
</evidence>
<evidence type="ECO:0000256" key="4">
    <source>
        <dbReference type="ARBA" id="ARBA00005259"/>
    </source>
</evidence>
<evidence type="ECO:0000256" key="8">
    <source>
        <dbReference type="ARBA" id="ARBA00022833"/>
    </source>
</evidence>
<dbReference type="GO" id="GO:0050661">
    <property type="term" value="F:NADP binding"/>
    <property type="evidence" value="ECO:0007669"/>
    <property type="project" value="InterPro"/>
</dbReference>
<dbReference type="GO" id="GO:0009231">
    <property type="term" value="P:riboflavin biosynthetic process"/>
    <property type="evidence" value="ECO:0007669"/>
    <property type="project" value="UniProtKB-UniPathway"/>
</dbReference>
<dbReference type="Proteomes" id="UP000273977">
    <property type="component" value="Unassembled WGS sequence"/>
</dbReference>
<dbReference type="SUPFAM" id="SSF53927">
    <property type="entry name" value="Cytidine deaminase-like"/>
    <property type="match status" value="1"/>
</dbReference>
<dbReference type="NCBIfam" id="TIGR00326">
    <property type="entry name" value="eubact_ribD"/>
    <property type="match status" value="1"/>
</dbReference>
<dbReference type="PANTHER" id="PTHR38011:SF7">
    <property type="entry name" value="2,5-DIAMINO-6-RIBOSYLAMINO-4(3H)-PYRIMIDINONE 5'-PHOSPHATE REDUCTASE"/>
    <property type="match status" value="1"/>
</dbReference>
<dbReference type="GO" id="GO:0008703">
    <property type="term" value="F:5-amino-6-(5-phosphoribosylamino)uracil reductase activity"/>
    <property type="evidence" value="ECO:0007669"/>
    <property type="project" value="UniProtKB-EC"/>
</dbReference>
<evidence type="ECO:0000256" key="15">
    <source>
        <dbReference type="PIRSR" id="PIRSR006769-1"/>
    </source>
</evidence>
<dbReference type="GO" id="GO:0046872">
    <property type="term" value="F:metal ion binding"/>
    <property type="evidence" value="ECO:0007669"/>
    <property type="project" value="UniProtKB-KW"/>
</dbReference>
<evidence type="ECO:0000256" key="2">
    <source>
        <dbReference type="ARBA" id="ARBA00004882"/>
    </source>
</evidence>
<evidence type="ECO:0000313" key="20">
    <source>
        <dbReference type="Proteomes" id="UP000273977"/>
    </source>
</evidence>
<feature type="active site" description="Proton donor" evidence="15">
    <location>
        <position position="55"/>
    </location>
</feature>
<keyword evidence="10 14" id="KW-0560">Oxidoreductase</keyword>
<feature type="binding site" evidence="16">
    <location>
        <begin position="298"/>
        <end position="304"/>
    </location>
    <ligand>
        <name>NADP(+)</name>
        <dbReference type="ChEBI" id="CHEBI:58349"/>
    </ligand>
</feature>
<feature type="binding site" evidence="16">
    <location>
        <position position="157"/>
    </location>
    <ligand>
        <name>NADP(+)</name>
        <dbReference type="ChEBI" id="CHEBI:58349"/>
    </ligand>
</feature>
<evidence type="ECO:0000313" key="19">
    <source>
        <dbReference type="EMBL" id="RPA57967.1"/>
    </source>
</evidence>
<dbReference type="InterPro" id="IPR002734">
    <property type="entry name" value="RibDG_C"/>
</dbReference>
<dbReference type="FunFam" id="3.40.140.10:FF:000025">
    <property type="entry name" value="Riboflavin biosynthesis protein RibD"/>
    <property type="match status" value="1"/>
</dbReference>
<evidence type="ECO:0000256" key="16">
    <source>
        <dbReference type="PIRSR" id="PIRSR006769-2"/>
    </source>
</evidence>
<feature type="binding site" evidence="16">
    <location>
        <position position="224"/>
    </location>
    <ligand>
        <name>NADP(+)</name>
        <dbReference type="ChEBI" id="CHEBI:58349"/>
    </ligand>
</feature>
<comment type="pathway">
    <text evidence="3 14">Cofactor biosynthesis; riboflavin biosynthesis; 5-amino-6-(D-ribitylamino)uracil from GTP: step 3/4.</text>
</comment>
<evidence type="ECO:0000256" key="13">
    <source>
        <dbReference type="ARBA" id="ARBA00049886"/>
    </source>
</evidence>
<comment type="pathway">
    <text evidence="2 14">Cofactor biosynthesis; riboflavin biosynthesis; 5-amino-6-(D-ribitylamino)uracil from GTP: step 2/4.</text>
</comment>
<evidence type="ECO:0000256" key="9">
    <source>
        <dbReference type="ARBA" id="ARBA00022857"/>
    </source>
</evidence>
<name>A0A3N4G9E4_9LACT</name>
<evidence type="ECO:0000256" key="11">
    <source>
        <dbReference type="ARBA" id="ARBA00023268"/>
    </source>
</evidence>
<dbReference type="InterPro" id="IPR004794">
    <property type="entry name" value="Eubact_RibD"/>
</dbReference>
<dbReference type="EC" id="3.5.4.26" evidence="14"/>
<dbReference type="PROSITE" id="PS51747">
    <property type="entry name" value="CYT_DCMP_DEAMINASES_2"/>
    <property type="match status" value="1"/>
</dbReference>
<evidence type="ECO:0000256" key="1">
    <source>
        <dbReference type="ARBA" id="ARBA00002151"/>
    </source>
</evidence>
<dbReference type="RefSeq" id="WP_123780819.1">
    <property type="nucleotide sequence ID" value="NZ_RKMG01000026.1"/>
</dbReference>
<feature type="binding site" evidence="16">
    <location>
        <position position="173"/>
    </location>
    <ligand>
        <name>NADP(+)</name>
        <dbReference type="ChEBI" id="CHEBI:58349"/>
    </ligand>
</feature>
<feature type="binding site" evidence="16">
    <location>
        <position position="296"/>
    </location>
    <ligand>
        <name>substrate</name>
    </ligand>
</feature>
<evidence type="ECO:0000256" key="7">
    <source>
        <dbReference type="ARBA" id="ARBA00022801"/>
    </source>
</evidence>
<dbReference type="Pfam" id="PF01872">
    <property type="entry name" value="RibD_C"/>
    <property type="match status" value="1"/>
</dbReference>
<evidence type="ECO:0000256" key="6">
    <source>
        <dbReference type="ARBA" id="ARBA00022723"/>
    </source>
</evidence>
<dbReference type="InterPro" id="IPR016193">
    <property type="entry name" value="Cytidine_deaminase-like"/>
</dbReference>
<evidence type="ECO:0000256" key="5">
    <source>
        <dbReference type="ARBA" id="ARBA00007417"/>
    </source>
</evidence>
<dbReference type="Gene3D" id="3.40.430.10">
    <property type="entry name" value="Dihydrofolate Reductase, subunit A"/>
    <property type="match status" value="1"/>
</dbReference>
<feature type="binding site" evidence="16">
    <location>
        <position position="187"/>
    </location>
    <ligand>
        <name>substrate</name>
    </ligand>
</feature>
<dbReference type="InterPro" id="IPR024072">
    <property type="entry name" value="DHFR-like_dom_sf"/>
</dbReference>
<feature type="binding site" evidence="17">
    <location>
        <position position="87"/>
    </location>
    <ligand>
        <name>Zn(2+)</name>
        <dbReference type="ChEBI" id="CHEBI:29105"/>
        <note>catalytic</note>
    </ligand>
</feature>
<dbReference type="InterPro" id="IPR050765">
    <property type="entry name" value="Riboflavin_Biosynth_HTPR"/>
</dbReference>